<dbReference type="InterPro" id="IPR004868">
    <property type="entry name" value="DNA-dir_DNA_pol_B_mt/vir"/>
</dbReference>
<dbReference type="PANTHER" id="PTHR33568:SF3">
    <property type="entry name" value="DNA-DIRECTED DNA POLYMERASE"/>
    <property type="match status" value="1"/>
</dbReference>
<feature type="non-terminal residue" evidence="10">
    <location>
        <position position="1"/>
    </location>
</feature>
<dbReference type="InterPro" id="IPR043502">
    <property type="entry name" value="DNA/RNA_pol_sf"/>
</dbReference>
<dbReference type="Proteomes" id="UP001159427">
    <property type="component" value="Unassembled WGS sequence"/>
</dbReference>
<evidence type="ECO:0000256" key="1">
    <source>
        <dbReference type="ARBA" id="ARBA00005755"/>
    </source>
</evidence>
<evidence type="ECO:0000256" key="8">
    <source>
        <dbReference type="ARBA" id="ARBA00049244"/>
    </source>
</evidence>
<proteinExistence type="inferred from homology"/>
<dbReference type="EC" id="2.7.7.7" evidence="2"/>
<evidence type="ECO:0000313" key="11">
    <source>
        <dbReference type="Proteomes" id="UP001159427"/>
    </source>
</evidence>
<keyword evidence="11" id="KW-1185">Reference proteome</keyword>
<comment type="catalytic activity">
    <reaction evidence="8">
        <text>DNA(n) + a 2'-deoxyribonucleoside 5'-triphosphate = DNA(n+1) + diphosphate</text>
        <dbReference type="Rhea" id="RHEA:22508"/>
        <dbReference type="Rhea" id="RHEA-COMP:17339"/>
        <dbReference type="Rhea" id="RHEA-COMP:17340"/>
        <dbReference type="ChEBI" id="CHEBI:33019"/>
        <dbReference type="ChEBI" id="CHEBI:61560"/>
        <dbReference type="ChEBI" id="CHEBI:173112"/>
        <dbReference type="EC" id="2.7.7.7"/>
    </reaction>
</comment>
<comment type="similarity">
    <text evidence="1">Belongs to the DNA polymerase type-B family.</text>
</comment>
<evidence type="ECO:0000256" key="2">
    <source>
        <dbReference type="ARBA" id="ARBA00012417"/>
    </source>
</evidence>
<accession>A0ABN8PXX0</accession>
<evidence type="ECO:0000256" key="4">
    <source>
        <dbReference type="ARBA" id="ARBA00022695"/>
    </source>
</evidence>
<reference evidence="10 11" key="1">
    <citation type="submission" date="2022-05" db="EMBL/GenBank/DDBJ databases">
        <authorList>
            <consortium name="Genoscope - CEA"/>
            <person name="William W."/>
        </authorList>
    </citation>
    <scope>NUCLEOTIDE SEQUENCE [LARGE SCALE GENOMIC DNA]</scope>
</reference>
<evidence type="ECO:0000256" key="3">
    <source>
        <dbReference type="ARBA" id="ARBA00022679"/>
    </source>
</evidence>
<keyword evidence="4" id="KW-0548">Nucleotidyltransferase</keyword>
<evidence type="ECO:0000313" key="10">
    <source>
        <dbReference type="EMBL" id="CAH3153182.1"/>
    </source>
</evidence>
<gene>
    <name evidence="10" type="ORF">PEVE_00001043</name>
</gene>
<feature type="domain" description="DNA-directed DNA polymerase family B mitochondria/virus" evidence="9">
    <location>
        <begin position="250"/>
        <end position="422"/>
    </location>
</feature>
<protein>
    <recommendedName>
        <fullName evidence="2">DNA-directed DNA polymerase</fullName>
        <ecNumber evidence="2">2.7.7.7</ecNumber>
    </recommendedName>
</protein>
<evidence type="ECO:0000256" key="7">
    <source>
        <dbReference type="ARBA" id="ARBA00023125"/>
    </source>
</evidence>
<keyword evidence="3" id="KW-0808">Transferase</keyword>
<comment type="caution">
    <text evidence="10">The sequence shown here is derived from an EMBL/GenBank/DDBJ whole genome shotgun (WGS) entry which is preliminary data.</text>
</comment>
<keyword evidence="5" id="KW-0235">DNA replication</keyword>
<keyword evidence="7" id="KW-0238">DNA-binding</keyword>
<dbReference type="Gene3D" id="3.40.960.10">
    <property type="entry name" value="VSR Endonuclease"/>
    <property type="match status" value="1"/>
</dbReference>
<dbReference type="SUPFAM" id="SSF56672">
    <property type="entry name" value="DNA/RNA polymerases"/>
    <property type="match status" value="1"/>
</dbReference>
<evidence type="ECO:0000256" key="6">
    <source>
        <dbReference type="ARBA" id="ARBA00022932"/>
    </source>
</evidence>
<dbReference type="PANTHER" id="PTHR33568">
    <property type="entry name" value="DNA POLYMERASE"/>
    <property type="match status" value="1"/>
</dbReference>
<feature type="non-terminal residue" evidence="10">
    <location>
        <position position="592"/>
    </location>
</feature>
<dbReference type="EMBL" id="CALNXI010001051">
    <property type="protein sequence ID" value="CAH3153182.1"/>
    <property type="molecule type" value="Genomic_DNA"/>
</dbReference>
<name>A0ABN8PXX0_9CNID</name>
<evidence type="ECO:0000256" key="5">
    <source>
        <dbReference type="ARBA" id="ARBA00022705"/>
    </source>
</evidence>
<organism evidence="10 11">
    <name type="scientific">Porites evermanni</name>
    <dbReference type="NCBI Taxonomy" id="104178"/>
    <lineage>
        <taxon>Eukaryota</taxon>
        <taxon>Metazoa</taxon>
        <taxon>Cnidaria</taxon>
        <taxon>Anthozoa</taxon>
        <taxon>Hexacorallia</taxon>
        <taxon>Scleractinia</taxon>
        <taxon>Fungiina</taxon>
        <taxon>Poritidae</taxon>
        <taxon>Porites</taxon>
    </lineage>
</organism>
<dbReference type="Gene3D" id="1.10.287.690">
    <property type="entry name" value="Helix hairpin bin"/>
    <property type="match status" value="1"/>
</dbReference>
<keyword evidence="6" id="KW-0239">DNA-directed DNA polymerase</keyword>
<evidence type="ECO:0000259" key="9">
    <source>
        <dbReference type="Pfam" id="PF03175"/>
    </source>
</evidence>
<dbReference type="Pfam" id="PF03175">
    <property type="entry name" value="DNA_pol_B_2"/>
    <property type="match status" value="1"/>
</dbReference>
<sequence length="592" mass="67959">IPDIEFYDPDGMMPKKKEELLHWHSEQVARNVTFHFKKEMIAYCQSDVALLKAGCIKFQQEFQSQAGFNPMAKCITIASGCNLYWRKHHLTPNTIAVEPLRGWRGANTNQSLKALQWLHYQEHQIAKEGASPDRIHHVRNGGEQSVRTIANSYFVDGYDPLTRTVYEFHGCLYHGCPRCYPNRQAKHYATPDRTVEELYQATICKRMALLRAGYTVIEMWECDWNKQVDTNPLVKHFLTSFDLVAPLEPRDAFFGGRTGAVALHAVAGEGEEIRYTDITSLYPWVNKNSTYPVGHPTIISQPADQTLDSYFGIATVDIIPPAGLFHPVLPVRAGGKLTFPLCRSCVEEEQAKPMLERTHYCQHTNAERTLRGTWCTPELFKAVEKGYTLIKIHEVWHFPPEQRQTGLFANYVNTWLKLKQESAGWPGWCQTLEQKRDYILRYQEREGIRLDIASIAKNPGRKATAKLMLNSFWGKFGERINKPTTVTVKDPAHLFNLISDAALHLSTLRICTNDILEAVYTSVQDNATMKDNILAELNNPQDHRRTTNVVTPYYFKRDLEKKQIQVVPRVKQYGLVFDKRVIDETTRSSHPY</sequence>